<dbReference type="PANTHER" id="PTHR47268:SF4">
    <property type="entry name" value="ACYLPHOSPHATASE"/>
    <property type="match status" value="1"/>
</dbReference>
<comment type="similarity">
    <text evidence="1 5">Belongs to the acylphosphatase family.</text>
</comment>
<comment type="catalytic activity">
    <reaction evidence="3 4">
        <text>an acyl phosphate + H2O = a carboxylate + phosphate + H(+)</text>
        <dbReference type="Rhea" id="RHEA:14965"/>
        <dbReference type="ChEBI" id="CHEBI:15377"/>
        <dbReference type="ChEBI" id="CHEBI:15378"/>
        <dbReference type="ChEBI" id="CHEBI:29067"/>
        <dbReference type="ChEBI" id="CHEBI:43474"/>
        <dbReference type="ChEBI" id="CHEBI:59918"/>
        <dbReference type="EC" id="3.6.1.7"/>
    </reaction>
</comment>
<dbReference type="EMBL" id="JAJHNU010000001">
    <property type="protein sequence ID" value="MDN4119701.1"/>
    <property type="molecule type" value="Genomic_DNA"/>
</dbReference>
<dbReference type="PROSITE" id="PS00150">
    <property type="entry name" value="ACYLPHOSPHATASE_1"/>
    <property type="match status" value="1"/>
</dbReference>
<feature type="active site" evidence="4">
    <location>
        <position position="40"/>
    </location>
</feature>
<dbReference type="EC" id="3.6.1.7" evidence="2 4"/>
<accession>A0ABT8EEJ2</accession>
<organism evidence="7 8">
    <name type="scientific">Alcaligenes endophyticus</name>
    <dbReference type="NCBI Taxonomy" id="1929088"/>
    <lineage>
        <taxon>Bacteria</taxon>
        <taxon>Pseudomonadati</taxon>
        <taxon>Pseudomonadota</taxon>
        <taxon>Betaproteobacteria</taxon>
        <taxon>Burkholderiales</taxon>
        <taxon>Alcaligenaceae</taxon>
        <taxon>Alcaligenes</taxon>
    </lineage>
</organism>
<comment type="caution">
    <text evidence="7">The sequence shown here is derived from an EMBL/GenBank/DDBJ whole genome shotgun (WGS) entry which is preliminary data.</text>
</comment>
<protein>
    <recommendedName>
        <fullName evidence="2 4">acylphosphatase</fullName>
        <ecNumber evidence="2 4">3.6.1.7</ecNumber>
    </recommendedName>
</protein>
<keyword evidence="8" id="KW-1185">Reference proteome</keyword>
<dbReference type="InterPro" id="IPR036046">
    <property type="entry name" value="Acylphosphatase-like_dom_sf"/>
</dbReference>
<dbReference type="InterPro" id="IPR001792">
    <property type="entry name" value="Acylphosphatase-like_dom"/>
</dbReference>
<evidence type="ECO:0000259" key="6">
    <source>
        <dbReference type="PROSITE" id="PS51160"/>
    </source>
</evidence>
<dbReference type="InterPro" id="IPR017968">
    <property type="entry name" value="Acylphosphatase_CS"/>
</dbReference>
<dbReference type="NCBIfam" id="NF010998">
    <property type="entry name" value="PRK14424.1"/>
    <property type="match status" value="1"/>
</dbReference>
<dbReference type="InterPro" id="IPR020456">
    <property type="entry name" value="Acylphosphatase"/>
</dbReference>
<feature type="domain" description="Acylphosphatase-like" evidence="6">
    <location>
        <begin position="7"/>
        <end position="93"/>
    </location>
</feature>
<proteinExistence type="inferred from homology"/>
<evidence type="ECO:0000256" key="3">
    <source>
        <dbReference type="ARBA" id="ARBA00047645"/>
    </source>
</evidence>
<sequence length="93" mass="10425">MKNEKETLKLKVHGHVQGVGFRNACKRHAHLHGVQGWVSNAQDGTVDVVLQGNPDQVDRMLSWLGQGPAGAQVAEIEQEILYTGIFYDRFEIR</sequence>
<name>A0ABT8EEJ2_9BURK</name>
<evidence type="ECO:0000313" key="7">
    <source>
        <dbReference type="EMBL" id="MDN4119701.1"/>
    </source>
</evidence>
<reference evidence="7" key="1">
    <citation type="submission" date="2021-11" db="EMBL/GenBank/DDBJ databases">
        <title>Draft genome sequence of Alcaligenes endophyticus type strain CCUG 75668T.</title>
        <authorList>
            <person name="Salva-Serra F."/>
            <person name="Duran R.E."/>
            <person name="Seeger M."/>
            <person name="Moore E.R.B."/>
            <person name="Jaen-Luchoro D."/>
        </authorList>
    </citation>
    <scope>NUCLEOTIDE SEQUENCE</scope>
    <source>
        <strain evidence="7">CCUG 75668</strain>
    </source>
</reference>
<dbReference type="Gene3D" id="3.30.70.100">
    <property type="match status" value="1"/>
</dbReference>
<evidence type="ECO:0000256" key="4">
    <source>
        <dbReference type="PROSITE-ProRule" id="PRU00520"/>
    </source>
</evidence>
<evidence type="ECO:0000256" key="2">
    <source>
        <dbReference type="ARBA" id="ARBA00012150"/>
    </source>
</evidence>
<evidence type="ECO:0000313" key="8">
    <source>
        <dbReference type="Proteomes" id="UP001168613"/>
    </source>
</evidence>
<keyword evidence="4" id="KW-0378">Hydrolase</keyword>
<dbReference type="PRINTS" id="PR00112">
    <property type="entry name" value="ACYLPHPHTASE"/>
</dbReference>
<feature type="active site" evidence="4">
    <location>
        <position position="22"/>
    </location>
</feature>
<dbReference type="Pfam" id="PF00708">
    <property type="entry name" value="Acylphosphatase"/>
    <property type="match status" value="1"/>
</dbReference>
<dbReference type="Proteomes" id="UP001168613">
    <property type="component" value="Unassembled WGS sequence"/>
</dbReference>
<dbReference type="RefSeq" id="WP_266124618.1">
    <property type="nucleotide sequence ID" value="NZ_JAJHNU010000001.1"/>
</dbReference>
<dbReference type="PANTHER" id="PTHR47268">
    <property type="entry name" value="ACYLPHOSPHATASE"/>
    <property type="match status" value="1"/>
</dbReference>
<evidence type="ECO:0000256" key="1">
    <source>
        <dbReference type="ARBA" id="ARBA00005614"/>
    </source>
</evidence>
<dbReference type="SUPFAM" id="SSF54975">
    <property type="entry name" value="Acylphosphatase/BLUF domain-like"/>
    <property type="match status" value="1"/>
</dbReference>
<evidence type="ECO:0000256" key="5">
    <source>
        <dbReference type="RuleBase" id="RU004168"/>
    </source>
</evidence>
<gene>
    <name evidence="7" type="ORF">LMS43_00210</name>
</gene>
<dbReference type="PROSITE" id="PS51160">
    <property type="entry name" value="ACYLPHOSPHATASE_3"/>
    <property type="match status" value="1"/>
</dbReference>